<gene>
    <name evidence="12" type="primary">NUBP2</name>
    <name evidence="13" type="ORF">NDU88_003029</name>
</gene>
<evidence type="ECO:0000256" key="8">
    <source>
        <dbReference type="ARBA" id="ARBA00023004"/>
    </source>
</evidence>
<evidence type="ECO:0000256" key="9">
    <source>
        <dbReference type="ARBA" id="ARBA00023014"/>
    </source>
</evidence>
<sequence>MHCVLFLSDQGNLSSVRHIVLVLSGKGGVGKSTISTELALALRHSGKRVGILDVDLCGPSIPRMLSAQDKDVHQCDSGWVPVFVDQEKSISLMSIGFLLEKPDDAVVWRGPKKNALIKQFINDVAWGDLDFLIVDTPPGTSDEHISTVDSLRPFQPLGAILVTTPQAVSVGDVRRELTFCKKTGLRVIGIIENMSGFVCPHCSECTNIFSSGGGEELARHAEVPFLGCVPLDPQLSQSLEQGRDFIQEFPKSAAYPAINHITQQLLQQAEQQNS</sequence>
<dbReference type="InterPro" id="IPR019591">
    <property type="entry name" value="Mrp/NBP35_ATP-bd"/>
</dbReference>
<keyword evidence="8 12" id="KW-0408">Iron</keyword>
<dbReference type="InterPro" id="IPR033756">
    <property type="entry name" value="YlxH/NBP35"/>
</dbReference>
<feature type="binding site" evidence="12">
    <location>
        <begin position="25"/>
        <end position="32"/>
    </location>
    <ligand>
        <name>ATP</name>
        <dbReference type="ChEBI" id="CHEBI:30616"/>
    </ligand>
</feature>
<dbReference type="PROSITE" id="PS01215">
    <property type="entry name" value="MRP"/>
    <property type="match status" value="1"/>
</dbReference>
<evidence type="ECO:0000256" key="4">
    <source>
        <dbReference type="ARBA" id="ARBA00022490"/>
    </source>
</evidence>
<keyword evidence="9 12" id="KW-0411">Iron-sulfur</keyword>
<dbReference type="CDD" id="cd02037">
    <property type="entry name" value="Mrp_NBP35"/>
    <property type="match status" value="1"/>
</dbReference>
<dbReference type="EMBL" id="JANPWB010000014">
    <property type="protein sequence ID" value="KAJ1097913.1"/>
    <property type="molecule type" value="Genomic_DNA"/>
</dbReference>
<dbReference type="HAMAP" id="MF_03039">
    <property type="entry name" value="NUBP2"/>
    <property type="match status" value="1"/>
</dbReference>
<dbReference type="SUPFAM" id="SSF52540">
    <property type="entry name" value="P-loop containing nucleoside triphosphate hydrolases"/>
    <property type="match status" value="1"/>
</dbReference>
<dbReference type="HAMAP" id="MF_02040">
    <property type="entry name" value="Mrp_NBP35"/>
    <property type="match status" value="1"/>
</dbReference>
<feature type="binding site" evidence="12">
    <location>
        <position position="199"/>
    </location>
    <ligand>
        <name>[4Fe-4S] cluster</name>
        <dbReference type="ChEBI" id="CHEBI:49883"/>
        <note>ligand shared between dimeric partners</note>
    </ligand>
</feature>
<comment type="caution">
    <text evidence="13">The sequence shown here is derived from an EMBL/GenBank/DDBJ whole genome shotgun (WGS) entry which is preliminary data.</text>
</comment>
<dbReference type="FunFam" id="3.40.50.300:FF:000796">
    <property type="entry name" value="Cytosolic Fe-S cluster assembly factor NUBP2"/>
    <property type="match status" value="1"/>
</dbReference>
<evidence type="ECO:0008006" key="15">
    <source>
        <dbReference type="Google" id="ProtNLM"/>
    </source>
</evidence>
<dbReference type="InterPro" id="IPR000808">
    <property type="entry name" value="Mrp-like_CS"/>
</dbReference>
<evidence type="ECO:0000256" key="12">
    <source>
        <dbReference type="HAMAP-Rule" id="MF_03039"/>
    </source>
</evidence>
<dbReference type="GO" id="GO:0140663">
    <property type="term" value="F:ATP-dependent FeS chaperone activity"/>
    <property type="evidence" value="ECO:0007669"/>
    <property type="project" value="InterPro"/>
</dbReference>
<evidence type="ECO:0000256" key="2">
    <source>
        <dbReference type="ARBA" id="ARBA00004430"/>
    </source>
</evidence>
<keyword evidence="3 12" id="KW-0004">4Fe-4S</keyword>
<name>A0AAV7M432_PLEWA</name>
<evidence type="ECO:0000313" key="14">
    <source>
        <dbReference type="Proteomes" id="UP001066276"/>
    </source>
</evidence>
<dbReference type="Proteomes" id="UP001066276">
    <property type="component" value="Chromosome 10"/>
</dbReference>
<evidence type="ECO:0000256" key="1">
    <source>
        <dbReference type="ARBA" id="ARBA00004114"/>
    </source>
</evidence>
<evidence type="ECO:0000256" key="10">
    <source>
        <dbReference type="ARBA" id="ARBA00053368"/>
    </source>
</evidence>
<dbReference type="GO" id="GO:0005524">
    <property type="term" value="F:ATP binding"/>
    <property type="evidence" value="ECO:0007669"/>
    <property type="project" value="UniProtKB-KW"/>
</dbReference>
<dbReference type="GO" id="GO:0051539">
    <property type="term" value="F:4 iron, 4 sulfur cluster binding"/>
    <property type="evidence" value="ECO:0007669"/>
    <property type="project" value="UniProtKB-UniRule"/>
</dbReference>
<dbReference type="PANTHER" id="PTHR23264">
    <property type="entry name" value="NUCLEOTIDE-BINDING PROTEIN NBP35 YEAST -RELATED"/>
    <property type="match status" value="1"/>
</dbReference>
<comment type="cofactor">
    <cofactor evidence="12">
        <name>[4Fe-4S] cluster</name>
        <dbReference type="ChEBI" id="CHEBI:49883"/>
    </cofactor>
    <text evidence="12">Binds 4 [4Fe-4S] clusters per heterotetramer. Contains two stable clusters in the N-termini of NUBP1 and two labile, bridging clusters between subunits of the NUBP1-NUBP2 heterotetramer.</text>
</comment>
<dbReference type="GO" id="GO:0046872">
    <property type="term" value="F:metal ion binding"/>
    <property type="evidence" value="ECO:0007669"/>
    <property type="project" value="UniProtKB-KW"/>
</dbReference>
<dbReference type="GO" id="GO:0005829">
    <property type="term" value="C:cytosol"/>
    <property type="evidence" value="ECO:0007669"/>
    <property type="project" value="TreeGrafter"/>
</dbReference>
<proteinExistence type="inferred from homology"/>
<keyword evidence="14" id="KW-1185">Reference proteome</keyword>
<dbReference type="PANTHER" id="PTHR23264:SF19">
    <property type="entry name" value="CYTOSOLIC FE-S CLUSTER ASSEMBLY FACTOR NUBP2"/>
    <property type="match status" value="1"/>
</dbReference>
<dbReference type="Pfam" id="PF10609">
    <property type="entry name" value="ParA"/>
    <property type="match status" value="1"/>
</dbReference>
<evidence type="ECO:0000256" key="5">
    <source>
        <dbReference type="ARBA" id="ARBA00022723"/>
    </source>
</evidence>
<keyword evidence="4 12" id="KW-0963">Cytoplasm</keyword>
<evidence type="ECO:0000256" key="3">
    <source>
        <dbReference type="ARBA" id="ARBA00022485"/>
    </source>
</evidence>
<dbReference type="GO" id="GO:0005930">
    <property type="term" value="C:axoneme"/>
    <property type="evidence" value="ECO:0007669"/>
    <property type="project" value="UniProtKB-SubCell"/>
</dbReference>
<evidence type="ECO:0000256" key="7">
    <source>
        <dbReference type="ARBA" id="ARBA00022840"/>
    </source>
</evidence>
<dbReference type="Gene3D" id="3.40.50.300">
    <property type="entry name" value="P-loop containing nucleotide triphosphate hydrolases"/>
    <property type="match status" value="1"/>
</dbReference>
<comment type="function">
    <text evidence="10">Component of the cytosolic iron-sulfur (Fe/S) protein assembly (CIA) machinery. Required for maturation of extramitochondrial Fe-S proteins. The NUBP1-NUBP2 heterotetramer forms a Fe-S scaffold complex, mediating the de novo assembly of an Fe-S cluster and its transfer to target apoproteins. Negatively regulates cilium formation and structure.</text>
</comment>
<dbReference type="InterPro" id="IPR027417">
    <property type="entry name" value="P-loop_NTPase"/>
</dbReference>
<evidence type="ECO:0000256" key="11">
    <source>
        <dbReference type="ARBA" id="ARBA00065349"/>
    </source>
</evidence>
<keyword evidence="5 12" id="KW-0479">Metal-binding</keyword>
<protein>
    <recommendedName>
        <fullName evidence="15">Cytosolic Fe-S cluster assembly factor NUBP2</fullName>
    </recommendedName>
</protein>
<feature type="binding site" evidence="12">
    <location>
        <position position="202"/>
    </location>
    <ligand>
        <name>[4Fe-4S] cluster</name>
        <dbReference type="ChEBI" id="CHEBI:49883"/>
        <note>ligand shared between dimeric partners</note>
    </ligand>
</feature>
<accession>A0AAV7M432</accession>
<reference evidence="13" key="1">
    <citation type="journal article" date="2022" name="bioRxiv">
        <title>Sequencing and chromosome-scale assembly of the giantPleurodeles waltlgenome.</title>
        <authorList>
            <person name="Brown T."/>
            <person name="Elewa A."/>
            <person name="Iarovenko S."/>
            <person name="Subramanian E."/>
            <person name="Araus A.J."/>
            <person name="Petzold A."/>
            <person name="Susuki M."/>
            <person name="Suzuki K.-i.T."/>
            <person name="Hayashi T."/>
            <person name="Toyoda A."/>
            <person name="Oliveira C."/>
            <person name="Osipova E."/>
            <person name="Leigh N.D."/>
            <person name="Simon A."/>
            <person name="Yun M.H."/>
        </authorList>
    </citation>
    <scope>NUCLEOTIDE SEQUENCE</scope>
    <source>
        <strain evidence="13">20211129_DDA</strain>
        <tissue evidence="13">Liver</tissue>
    </source>
</reference>
<dbReference type="GO" id="GO:0005814">
    <property type="term" value="C:centriole"/>
    <property type="evidence" value="ECO:0007669"/>
    <property type="project" value="UniProtKB-SubCell"/>
</dbReference>
<dbReference type="AlphaFoldDB" id="A0AAV7M432"/>
<dbReference type="GO" id="GO:0005634">
    <property type="term" value="C:nucleus"/>
    <property type="evidence" value="ECO:0007669"/>
    <property type="project" value="UniProtKB-ARBA"/>
</dbReference>
<dbReference type="GO" id="GO:0016226">
    <property type="term" value="P:iron-sulfur cluster assembly"/>
    <property type="evidence" value="ECO:0007669"/>
    <property type="project" value="UniProtKB-UniRule"/>
</dbReference>
<comment type="subcellular location">
    <subcellularLocation>
        <location evidence="2">Cytoplasm</location>
        <location evidence="2">Cytoskeleton</location>
        <location evidence="2">Cilium axoneme</location>
    </subcellularLocation>
    <subcellularLocation>
        <location evidence="1">Cytoplasm</location>
        <location evidence="1">Cytoskeleton</location>
        <location evidence="1">Microtubule organizing center</location>
        <location evidence="1">Centrosome</location>
        <location evidence="1">Centriole</location>
    </subcellularLocation>
</comment>
<keyword evidence="7 12" id="KW-0067">ATP-binding</keyword>
<comment type="similarity">
    <text evidence="12">Belongs to the Mrp/NBP35 ATP-binding proteins family. NUBP2/CFD1 subfamily.</text>
</comment>
<comment type="subunit">
    <text evidence="11">Heterotetramer of 2 NUBP1 and 2 NUBP2 chains. Interacts with KIFC1. Interacts with NUBP1.</text>
</comment>
<dbReference type="InterPro" id="IPR028600">
    <property type="entry name" value="NUBP2/Cfd1_eukaryotes"/>
</dbReference>
<evidence type="ECO:0000313" key="13">
    <source>
        <dbReference type="EMBL" id="KAJ1097913.1"/>
    </source>
</evidence>
<organism evidence="13 14">
    <name type="scientific">Pleurodeles waltl</name>
    <name type="common">Iberian ribbed newt</name>
    <dbReference type="NCBI Taxonomy" id="8319"/>
    <lineage>
        <taxon>Eukaryota</taxon>
        <taxon>Metazoa</taxon>
        <taxon>Chordata</taxon>
        <taxon>Craniata</taxon>
        <taxon>Vertebrata</taxon>
        <taxon>Euteleostomi</taxon>
        <taxon>Amphibia</taxon>
        <taxon>Batrachia</taxon>
        <taxon>Caudata</taxon>
        <taxon>Salamandroidea</taxon>
        <taxon>Salamandridae</taxon>
        <taxon>Pleurodelinae</taxon>
        <taxon>Pleurodeles</taxon>
    </lineage>
</organism>
<evidence type="ECO:0000256" key="6">
    <source>
        <dbReference type="ARBA" id="ARBA00022741"/>
    </source>
</evidence>
<keyword evidence="6 12" id="KW-0547">Nucleotide-binding</keyword>